<dbReference type="RefSeq" id="XP_021861464.1">
    <property type="nucleotide sequence ID" value="XM_022005772.2"/>
</dbReference>
<keyword evidence="8" id="KW-1185">Reference proteome</keyword>
<evidence type="ECO:0000256" key="2">
    <source>
        <dbReference type="ARBA" id="ARBA00022664"/>
    </source>
</evidence>
<dbReference type="PANTHER" id="PTHR17204">
    <property type="entry name" value="PRE-MRNA PROCESSING PROTEIN PRP39-RELATED"/>
    <property type="match status" value="1"/>
</dbReference>
<keyword evidence="2" id="KW-0507">mRNA processing</keyword>
<dbReference type="FunFam" id="1.25.40.10:FF:000064">
    <property type="entry name" value="Putative pre-mrna-processing factor 39"/>
    <property type="match status" value="1"/>
</dbReference>
<dbReference type="GeneID" id="110800469"/>
<dbReference type="OrthoDB" id="10265668at2759"/>
<dbReference type="GO" id="GO:0030627">
    <property type="term" value="F:pre-mRNA 5'-splice site binding"/>
    <property type="evidence" value="ECO:0007669"/>
    <property type="project" value="TreeGrafter"/>
</dbReference>
<keyword evidence="3" id="KW-0677">Repeat</keyword>
<evidence type="ECO:0000313" key="8">
    <source>
        <dbReference type="Proteomes" id="UP000813463"/>
    </source>
</evidence>
<protein>
    <submittedName>
        <fullName evidence="9">Pre-mRNA-processing factor 39-2 isoform X1</fullName>
    </submittedName>
</protein>
<feature type="compositionally biased region" description="Polar residues" evidence="7">
    <location>
        <begin position="726"/>
        <end position="749"/>
    </location>
</feature>
<keyword evidence="5" id="KW-0539">Nucleus</keyword>
<dbReference type="InterPro" id="IPR011990">
    <property type="entry name" value="TPR-like_helical_dom_sf"/>
</dbReference>
<accession>A0A9R0J586</accession>
<comment type="similarity">
    <text evidence="6">Belongs to the PRP39 family.</text>
</comment>
<dbReference type="Gene3D" id="1.25.40.10">
    <property type="entry name" value="Tetratricopeptide repeat domain"/>
    <property type="match status" value="2"/>
</dbReference>
<dbReference type="Pfam" id="PF23241">
    <property type="entry name" value="HAT_PRP39_C"/>
    <property type="match status" value="1"/>
</dbReference>
<evidence type="ECO:0000256" key="6">
    <source>
        <dbReference type="ARBA" id="ARBA00038019"/>
    </source>
</evidence>
<dbReference type="SMART" id="SM00386">
    <property type="entry name" value="HAT"/>
    <property type="match status" value="5"/>
</dbReference>
<dbReference type="InterPro" id="IPR003107">
    <property type="entry name" value="HAT"/>
</dbReference>
<feature type="compositionally biased region" description="Acidic residues" evidence="7">
    <location>
        <begin position="1178"/>
        <end position="1187"/>
    </location>
</feature>
<dbReference type="AlphaFoldDB" id="A0A9R0J586"/>
<reference evidence="9" key="2">
    <citation type="submission" date="2025-08" db="UniProtKB">
        <authorList>
            <consortium name="RefSeq"/>
        </authorList>
    </citation>
    <scope>IDENTIFICATION</scope>
    <source>
        <tissue evidence="9">Leaf</tissue>
    </source>
</reference>
<dbReference type="GO" id="GO:0071004">
    <property type="term" value="C:U2-type prespliceosome"/>
    <property type="evidence" value="ECO:0000318"/>
    <property type="project" value="GO_Central"/>
</dbReference>
<evidence type="ECO:0000313" key="9">
    <source>
        <dbReference type="RefSeq" id="XP_021861464.1"/>
    </source>
</evidence>
<sequence length="1187" mass="137155">MAVGSIDGLDESLLNEVVAQGSLDFEDWIKFIASVDRIYHGDIDKISLVYDSFLSEFPLCYGYWKMYAEHTARLCSVENVVQIFERAVEAVPYSVGVWVEYCSFSISSFADPLDVCRLFERGLSFVGKDYQCHNLWDKYIEFEYSHEHWNSLASIYIQTLKFPTKKLHQYYESFKKLVAIWKEDMKVQGNSRTEEQPEHDMDSEIMLSEDAEISHVISDLIDQSTRSKALQKYITVGEFFYQKSCDLDAKVQKFEQNIRRPYFHVKPLDDNQLRNWHRYLDLVEMEGDFDWGVKLYERCLISCAHYPDFWMRYVDYVESKGGREIATDALGRATQIFLKNMPEIHLFNAWFKEKIGDVDGALAAFPQCGQDNGSYFIETIRRKANMERRMGNHAVASSIYKEALDLSAKKRPDLLPMLYVHFAHLQYMITDSKEEAKEEAAREVLLNGIRRVPHSKLLIQELILFALRHDGARQVEFLDSVMGQTLGADVSGGLSNKEREDISILYLEFIDSCGSINDIRRAWNRHLKFFPHLVRGQSSLKKPDNKAGDMWKKVIEGRPDSVSSYPPKSPKKLDENDLIQLSPAETVVVSENIDNSEQAIREQTHFENGNRNPNDLSLVTSEVTKTFAEDECKANESGIGLLYQAVDDRNPAEVVKDSRSLGIQEEQEQDRKFQQQNPDSLGGHSFNPRDDEYQNRNASCSRGLEAPREAAQSNGSTPVGGDDTNEIPSTSCPISPRSNNAAVTCNESPCPSRMTCKDPSSVLSPDHPSDKEGNQHRFNSSGKSRSRLGSPADSGERLERSLSPRRRNSHGYLIDRRHRDRSLSPRRHNSRWNSDERWPRDRRHRRYPRYQDNSRGYRDGRVQNQNIVVIGNKGQTQNSQQQPTGSVSQTQLPVQHVGYPQPQTNQYMPINEQFGNLQNNQSYNQMMQYYYYNHHQQQLLLQQPLGSQQLQQMQPPEQLQQQIQNPAQQQLVQNPQQPQGLQQTLPHQQQLSILQYQQQQLYQQLQFQQQPTNEQPQSQQQHVQLQQQTQLPQQHVFLQQQQQPPEQQEQQVHIQQQQQQTQPQKQEEAYLQQQQQQSYQYQQAQQQQYLLYLQQLHQYQLSQQQPGLALDQKSFQQQYKLPEEQQKELSELLCMNEKSQIQKDDGSAEVTLISSPQQQDEGMKHGHGSTAGAPSQDELPEIDGTDI</sequence>
<dbReference type="GO" id="GO:0000395">
    <property type="term" value="P:mRNA 5'-splice site recognition"/>
    <property type="evidence" value="ECO:0000318"/>
    <property type="project" value="GO_Central"/>
</dbReference>
<dbReference type="Proteomes" id="UP000813463">
    <property type="component" value="Chromosome 5"/>
</dbReference>
<gene>
    <name evidence="9" type="primary">LOC110800469</name>
</gene>
<dbReference type="InterPro" id="IPR059164">
    <property type="entry name" value="HAT_PRP39_C"/>
</dbReference>
<evidence type="ECO:0000256" key="3">
    <source>
        <dbReference type="ARBA" id="ARBA00022737"/>
    </source>
</evidence>
<feature type="region of interest" description="Disordered" evidence="7">
    <location>
        <begin position="948"/>
        <end position="985"/>
    </location>
</feature>
<keyword evidence="4" id="KW-0508">mRNA splicing</keyword>
<proteinExistence type="inferred from homology"/>
<evidence type="ECO:0000256" key="7">
    <source>
        <dbReference type="SAM" id="MobiDB-lite"/>
    </source>
</evidence>
<organism evidence="8 9">
    <name type="scientific">Spinacia oleracea</name>
    <name type="common">Spinach</name>
    <dbReference type="NCBI Taxonomy" id="3562"/>
    <lineage>
        <taxon>Eukaryota</taxon>
        <taxon>Viridiplantae</taxon>
        <taxon>Streptophyta</taxon>
        <taxon>Embryophyta</taxon>
        <taxon>Tracheophyta</taxon>
        <taxon>Spermatophyta</taxon>
        <taxon>Magnoliopsida</taxon>
        <taxon>eudicotyledons</taxon>
        <taxon>Gunneridae</taxon>
        <taxon>Pentapetalae</taxon>
        <taxon>Caryophyllales</taxon>
        <taxon>Chenopodiaceae</taxon>
        <taxon>Chenopodioideae</taxon>
        <taxon>Anserineae</taxon>
        <taxon>Spinacia</taxon>
    </lineage>
</organism>
<feature type="region of interest" description="Disordered" evidence="7">
    <location>
        <begin position="652"/>
        <end position="840"/>
    </location>
</feature>
<name>A0A9R0J586_SPIOL</name>
<dbReference type="PANTHER" id="PTHR17204:SF26">
    <property type="entry name" value="PRE-MRNA-PROCESSING FACTOR 39-2"/>
    <property type="match status" value="1"/>
</dbReference>
<dbReference type="GO" id="GO:0005685">
    <property type="term" value="C:U1 snRNP"/>
    <property type="evidence" value="ECO:0000318"/>
    <property type="project" value="GO_Central"/>
</dbReference>
<dbReference type="Pfam" id="PF23240">
    <property type="entry name" value="HAT_PRP39_N"/>
    <property type="match status" value="1"/>
</dbReference>
<evidence type="ECO:0000256" key="5">
    <source>
        <dbReference type="ARBA" id="ARBA00023242"/>
    </source>
</evidence>
<reference evidence="8" key="1">
    <citation type="journal article" date="2021" name="Nat. Commun.">
        <title>Genomic analyses provide insights into spinach domestication and the genetic basis of agronomic traits.</title>
        <authorList>
            <person name="Cai X."/>
            <person name="Sun X."/>
            <person name="Xu C."/>
            <person name="Sun H."/>
            <person name="Wang X."/>
            <person name="Ge C."/>
            <person name="Zhang Z."/>
            <person name="Wang Q."/>
            <person name="Fei Z."/>
            <person name="Jiao C."/>
            <person name="Wang Q."/>
        </authorList>
    </citation>
    <scope>NUCLEOTIDE SEQUENCE [LARGE SCALE GENOMIC DNA]</scope>
    <source>
        <strain evidence="8">cv. Varoflay</strain>
    </source>
</reference>
<dbReference type="KEGG" id="soe:110800469"/>
<evidence type="ECO:0000256" key="1">
    <source>
        <dbReference type="ARBA" id="ARBA00004123"/>
    </source>
</evidence>
<feature type="region of interest" description="Disordered" evidence="7">
    <location>
        <begin position="1140"/>
        <end position="1187"/>
    </location>
</feature>
<evidence type="ECO:0000256" key="4">
    <source>
        <dbReference type="ARBA" id="ARBA00023187"/>
    </source>
</evidence>
<dbReference type="FunFam" id="1.25.40.10:FF:000159">
    <property type="entry name" value="Tetratricopeptide repeat (TPR)-like superfamily protein"/>
    <property type="match status" value="1"/>
</dbReference>
<comment type="subcellular location">
    <subcellularLocation>
        <location evidence="1">Nucleus</location>
    </subcellularLocation>
</comment>
<dbReference type="GO" id="GO:0000243">
    <property type="term" value="C:commitment complex"/>
    <property type="evidence" value="ECO:0000318"/>
    <property type="project" value="GO_Central"/>
</dbReference>
<feature type="compositionally biased region" description="Basic and acidic residues" evidence="7">
    <location>
        <begin position="813"/>
        <end position="823"/>
    </location>
</feature>
<dbReference type="SUPFAM" id="SSF48452">
    <property type="entry name" value="TPR-like"/>
    <property type="match status" value="1"/>
</dbReference>